<gene>
    <name evidence="2" type="ORF">MSAR_18470</name>
</gene>
<dbReference type="Pfam" id="PF07969">
    <property type="entry name" value="Amidohydro_3"/>
    <property type="match status" value="1"/>
</dbReference>
<dbReference type="Gene3D" id="2.30.40.10">
    <property type="entry name" value="Urease, subunit C, domain 1"/>
    <property type="match status" value="1"/>
</dbReference>
<dbReference type="InterPro" id="IPR013108">
    <property type="entry name" value="Amidohydro_3"/>
</dbReference>
<dbReference type="Gene3D" id="3.20.20.140">
    <property type="entry name" value="Metal-dependent hydrolases"/>
    <property type="match status" value="2"/>
</dbReference>
<name>A0A7I7SQN1_9MYCO</name>
<sequence>MLIQRARLLDGRAADIRVTVRIEEVTEGLTPHRGETVLDAAGGTVIAGLHDHHVHLRAAAAALDSVQVGPARVHDRAALARVLAAAPVGIDGWVRAVGYHESAAGPLDRSVLDELYGAVPLRIQHRSGVLWFLNSAGLAAVGLPDHPDGTLRSHDSWSDAVARRDTNLAEISRRLLGYGVTGVTDATPALGTDDIVTLTEEHRHGGLHQTVHWLAPGKRILHDDSLDLDELTSWIAAQHRTSGAVALHCVTASQLVVSLAALRAAGTQPGDRIEHAAVVPADTIAELADIGVLVVTQPNFVAERGEQYLADVEAADQPALWRLASLLDAGVRVALSTDLPFGGADPWAAMRAAVYRTAATGAVLNAGECVSATAALTMFAGHPDRPDVPRLIEPGQPGDLCVLGAPPADVLDTLDADLVAATVIAGHPHVIDQSLSSSSSSNRSGWW</sequence>
<reference evidence="2 3" key="1">
    <citation type="journal article" date="2019" name="Emerg. Microbes Infect.">
        <title>Comprehensive subspecies identification of 175 nontuberculous mycobacteria species based on 7547 genomic profiles.</title>
        <authorList>
            <person name="Matsumoto Y."/>
            <person name="Kinjo T."/>
            <person name="Motooka D."/>
            <person name="Nabeya D."/>
            <person name="Jung N."/>
            <person name="Uechi K."/>
            <person name="Horii T."/>
            <person name="Iida T."/>
            <person name="Fujita J."/>
            <person name="Nakamura S."/>
        </authorList>
    </citation>
    <scope>NUCLEOTIDE SEQUENCE [LARGE SCALE GENOMIC DNA]</scope>
    <source>
        <strain evidence="2 3">JCM 30395</strain>
    </source>
</reference>
<dbReference type="AlphaFoldDB" id="A0A7I7SQN1"/>
<dbReference type="KEGG" id="msar:MSAR_18470"/>
<dbReference type="SUPFAM" id="SSF51556">
    <property type="entry name" value="Metallo-dependent hydrolases"/>
    <property type="match status" value="1"/>
</dbReference>
<keyword evidence="2" id="KW-0378">Hydrolase</keyword>
<evidence type="ECO:0000259" key="1">
    <source>
        <dbReference type="Pfam" id="PF07969"/>
    </source>
</evidence>
<keyword evidence="3" id="KW-1185">Reference proteome</keyword>
<protein>
    <submittedName>
        <fullName evidence="2">Amidohydrolase</fullName>
    </submittedName>
</protein>
<evidence type="ECO:0000313" key="2">
    <source>
        <dbReference type="EMBL" id="BBY58711.1"/>
    </source>
</evidence>
<dbReference type="Proteomes" id="UP000466445">
    <property type="component" value="Chromosome"/>
</dbReference>
<dbReference type="PANTHER" id="PTHR22642">
    <property type="entry name" value="IMIDAZOLONEPROPIONASE"/>
    <property type="match status" value="1"/>
</dbReference>
<dbReference type="GO" id="GO:0016810">
    <property type="term" value="F:hydrolase activity, acting on carbon-nitrogen (but not peptide) bonds"/>
    <property type="evidence" value="ECO:0007669"/>
    <property type="project" value="InterPro"/>
</dbReference>
<accession>A0A7I7SQN1</accession>
<dbReference type="PANTHER" id="PTHR22642:SF2">
    <property type="entry name" value="PROTEIN LONG AFTER FAR-RED 3"/>
    <property type="match status" value="1"/>
</dbReference>
<dbReference type="InterPro" id="IPR011059">
    <property type="entry name" value="Metal-dep_hydrolase_composite"/>
</dbReference>
<organism evidence="2 3">
    <name type="scientific">Mycolicibacterium sarraceniae</name>
    <dbReference type="NCBI Taxonomy" id="1534348"/>
    <lineage>
        <taxon>Bacteria</taxon>
        <taxon>Bacillati</taxon>
        <taxon>Actinomycetota</taxon>
        <taxon>Actinomycetes</taxon>
        <taxon>Mycobacteriales</taxon>
        <taxon>Mycobacteriaceae</taxon>
        <taxon>Mycolicibacterium</taxon>
    </lineage>
</organism>
<feature type="domain" description="Amidohydrolase 3" evidence="1">
    <location>
        <begin position="37"/>
        <end position="427"/>
    </location>
</feature>
<evidence type="ECO:0000313" key="3">
    <source>
        <dbReference type="Proteomes" id="UP000466445"/>
    </source>
</evidence>
<dbReference type="RefSeq" id="WP_163696370.1">
    <property type="nucleotide sequence ID" value="NZ_AP022595.1"/>
</dbReference>
<dbReference type="EMBL" id="AP022595">
    <property type="protein sequence ID" value="BBY58711.1"/>
    <property type="molecule type" value="Genomic_DNA"/>
</dbReference>
<dbReference type="InterPro" id="IPR032466">
    <property type="entry name" value="Metal_Hydrolase"/>
</dbReference>
<dbReference type="Gene3D" id="3.10.310.70">
    <property type="match status" value="1"/>
</dbReference>
<proteinExistence type="predicted"/>